<feature type="compositionally biased region" description="Pro residues" evidence="1">
    <location>
        <begin position="36"/>
        <end position="51"/>
    </location>
</feature>
<gene>
    <name evidence="3" type="ORF">V5799_008506</name>
</gene>
<dbReference type="AlphaFoldDB" id="A0AAQ4FD54"/>
<evidence type="ECO:0000313" key="3">
    <source>
        <dbReference type="EMBL" id="KAK8785129.1"/>
    </source>
</evidence>
<sequence length="290" mass="30839">MAAPKADPLPETVQQTVAKPPPPAKKAKVGAEAAPQAPPPQKAPASPPPTKPTAQAPKEVPGGKAPKPKARPPQPKEQRAPEAVGAAEADIFVPVPEEGQPPNRPFAPDTFQSHTPEEDARVLNYRRLSHFRHRRYYSRGKSGIDPRLAGSSLWDPEGNVSTKPKQQTEAEATAGTQPAEYIVENYVRPPSGPVEAEMSPMKMICIGVGLVVVVLIIAAWISMAMRRARGHTTLSEGYDNEFGAMSNAGPFDVHRGFAGMGSNAVLSANVTARDVSVNAEEGDVETSEAI</sequence>
<name>A0AAQ4FD54_AMBAM</name>
<evidence type="ECO:0000313" key="4">
    <source>
        <dbReference type="Proteomes" id="UP001321473"/>
    </source>
</evidence>
<keyword evidence="2" id="KW-0812">Transmembrane</keyword>
<feature type="region of interest" description="Disordered" evidence="1">
    <location>
        <begin position="147"/>
        <end position="177"/>
    </location>
</feature>
<protein>
    <submittedName>
        <fullName evidence="3">Uncharacterized protein</fullName>
    </submittedName>
</protein>
<evidence type="ECO:0000256" key="2">
    <source>
        <dbReference type="SAM" id="Phobius"/>
    </source>
</evidence>
<dbReference type="Proteomes" id="UP001321473">
    <property type="component" value="Unassembled WGS sequence"/>
</dbReference>
<accession>A0AAQ4FD54</accession>
<reference evidence="3 4" key="1">
    <citation type="journal article" date="2023" name="Arcadia Sci">
        <title>De novo assembly of a long-read Amblyomma americanum tick genome.</title>
        <authorList>
            <person name="Chou S."/>
            <person name="Poskanzer K.E."/>
            <person name="Rollins M."/>
            <person name="Thuy-Boun P.S."/>
        </authorList>
    </citation>
    <scope>NUCLEOTIDE SEQUENCE [LARGE SCALE GENOMIC DNA]</scope>
    <source>
        <strain evidence="3">F_SG_1</strain>
        <tissue evidence="3">Salivary glands</tissue>
    </source>
</reference>
<evidence type="ECO:0000256" key="1">
    <source>
        <dbReference type="SAM" id="MobiDB-lite"/>
    </source>
</evidence>
<comment type="caution">
    <text evidence="3">The sequence shown here is derived from an EMBL/GenBank/DDBJ whole genome shotgun (WGS) entry which is preliminary data.</text>
</comment>
<keyword evidence="2" id="KW-0472">Membrane</keyword>
<feature type="transmembrane region" description="Helical" evidence="2">
    <location>
        <begin position="201"/>
        <end position="221"/>
    </location>
</feature>
<feature type="region of interest" description="Disordered" evidence="1">
    <location>
        <begin position="1"/>
        <end position="117"/>
    </location>
</feature>
<organism evidence="3 4">
    <name type="scientific">Amblyomma americanum</name>
    <name type="common">Lone star tick</name>
    <dbReference type="NCBI Taxonomy" id="6943"/>
    <lineage>
        <taxon>Eukaryota</taxon>
        <taxon>Metazoa</taxon>
        <taxon>Ecdysozoa</taxon>
        <taxon>Arthropoda</taxon>
        <taxon>Chelicerata</taxon>
        <taxon>Arachnida</taxon>
        <taxon>Acari</taxon>
        <taxon>Parasitiformes</taxon>
        <taxon>Ixodida</taxon>
        <taxon>Ixodoidea</taxon>
        <taxon>Ixodidae</taxon>
        <taxon>Amblyomminae</taxon>
        <taxon>Amblyomma</taxon>
    </lineage>
</organism>
<keyword evidence="4" id="KW-1185">Reference proteome</keyword>
<feature type="compositionally biased region" description="Polar residues" evidence="1">
    <location>
        <begin position="159"/>
        <end position="176"/>
    </location>
</feature>
<keyword evidence="2" id="KW-1133">Transmembrane helix</keyword>
<feature type="compositionally biased region" description="Low complexity" evidence="1">
    <location>
        <begin position="52"/>
        <end position="65"/>
    </location>
</feature>
<dbReference type="EMBL" id="JARKHS020003905">
    <property type="protein sequence ID" value="KAK8785129.1"/>
    <property type="molecule type" value="Genomic_DNA"/>
</dbReference>
<proteinExistence type="predicted"/>